<evidence type="ECO:0000313" key="4">
    <source>
        <dbReference type="Proteomes" id="UP000033882"/>
    </source>
</evidence>
<evidence type="ECO:0008006" key="5">
    <source>
        <dbReference type="Google" id="ProtNLM"/>
    </source>
</evidence>
<dbReference type="GO" id="GO:0009264">
    <property type="term" value="P:deoxyribonucleotide catabolic process"/>
    <property type="evidence" value="ECO:0007669"/>
    <property type="project" value="InterPro"/>
</dbReference>
<feature type="active site" description="Nucleophile" evidence="2">
    <location>
        <position position="6"/>
    </location>
</feature>
<dbReference type="AlphaFoldDB" id="A0A0G1WFT8"/>
<dbReference type="InterPro" id="IPR036412">
    <property type="entry name" value="HAD-like_sf"/>
</dbReference>
<dbReference type="SUPFAM" id="SSF56784">
    <property type="entry name" value="HAD-like"/>
    <property type="match status" value="1"/>
</dbReference>
<dbReference type="PANTHER" id="PTHR35134">
    <property type="entry name" value="NUCLEOTIDASE YQFW-RELATED"/>
    <property type="match status" value="1"/>
</dbReference>
<feature type="active site" description="Proton donor" evidence="2">
    <location>
        <position position="8"/>
    </location>
</feature>
<proteinExistence type="inferred from homology"/>
<comment type="similarity">
    <text evidence="1">Belongs to the 5'(3')-deoxyribonucleotidase family.</text>
</comment>
<reference evidence="3 4" key="1">
    <citation type="journal article" date="2015" name="Nature">
        <title>rRNA introns, odd ribosomes, and small enigmatic genomes across a large radiation of phyla.</title>
        <authorList>
            <person name="Brown C.T."/>
            <person name="Hug L.A."/>
            <person name="Thomas B.C."/>
            <person name="Sharon I."/>
            <person name="Castelle C.J."/>
            <person name="Singh A."/>
            <person name="Wilkins M.J."/>
            <person name="Williams K.H."/>
            <person name="Banfield J.F."/>
        </authorList>
    </citation>
    <scope>NUCLEOTIDE SEQUENCE [LARGE SCALE GENOMIC DNA]</scope>
</reference>
<dbReference type="InterPro" id="IPR010708">
    <property type="entry name" value="5'(3')-deoxyribonucleotidase"/>
</dbReference>
<protein>
    <recommendedName>
        <fullName evidence="5">Nucleotidase</fullName>
    </recommendedName>
</protein>
<sequence length="190" mass="21280">MRIGIDIDEVIADTLTAIIEFHNEVYGTTLTRGNVVHYLGDVLGEREEECTRKIFEFFETDHFTAVTPIAGVFPALRILKDLGHDLVVITARPQSIGAQTQAWIDAHYPDLFSSIYFGNRHAPTGDERTKAELCLAAGATVLVEDDLFHANECAAKGIDVLLFDYPWNQGALPERVQRVFSWDDVIRMVS</sequence>
<dbReference type="Proteomes" id="UP000033882">
    <property type="component" value="Unassembled WGS sequence"/>
</dbReference>
<dbReference type="GO" id="GO:0008253">
    <property type="term" value="F:5'-nucleotidase activity"/>
    <property type="evidence" value="ECO:0007669"/>
    <property type="project" value="InterPro"/>
</dbReference>
<evidence type="ECO:0000256" key="2">
    <source>
        <dbReference type="PIRSR" id="PIRSR610708-1"/>
    </source>
</evidence>
<evidence type="ECO:0000256" key="1">
    <source>
        <dbReference type="ARBA" id="ARBA00009589"/>
    </source>
</evidence>
<evidence type="ECO:0000313" key="3">
    <source>
        <dbReference type="EMBL" id="KKU89183.1"/>
    </source>
</evidence>
<comment type="caution">
    <text evidence="3">The sequence shown here is derived from an EMBL/GenBank/DDBJ whole genome shotgun (WGS) entry which is preliminary data.</text>
</comment>
<dbReference type="Pfam" id="PF06941">
    <property type="entry name" value="NT5C"/>
    <property type="match status" value="1"/>
</dbReference>
<name>A0A0G1WFT8_9BACT</name>
<organism evidence="3 4">
    <name type="scientific">Candidatus Wolfebacteria bacterium GW2011_GWA2_47_9b</name>
    <dbReference type="NCBI Taxonomy" id="1619005"/>
    <lineage>
        <taxon>Bacteria</taxon>
        <taxon>Candidatus Wolfeibacteriota</taxon>
    </lineage>
</organism>
<dbReference type="InterPro" id="IPR023214">
    <property type="entry name" value="HAD_sf"/>
</dbReference>
<dbReference type="Gene3D" id="3.40.50.1000">
    <property type="entry name" value="HAD superfamily/HAD-like"/>
    <property type="match status" value="1"/>
</dbReference>
<gene>
    <name evidence="3" type="ORF">UY19_C0018G0028</name>
</gene>
<dbReference type="EMBL" id="LCPB01000018">
    <property type="protein sequence ID" value="KKU89183.1"/>
    <property type="molecule type" value="Genomic_DNA"/>
</dbReference>
<dbReference type="PANTHER" id="PTHR35134:SF2">
    <property type="entry name" value="NUCLEOTIDASE YQFW-RELATED"/>
    <property type="match status" value="1"/>
</dbReference>
<dbReference type="InterPro" id="IPR052419">
    <property type="entry name" value="5_3-deoxyribonucleotidase-like"/>
</dbReference>
<accession>A0A0G1WFT8</accession>